<evidence type="ECO:0000259" key="2">
    <source>
        <dbReference type="PROSITE" id="PS50943"/>
    </source>
</evidence>
<evidence type="ECO:0000313" key="3">
    <source>
        <dbReference type="EMBL" id="MDJ1113973.1"/>
    </source>
</evidence>
<dbReference type="InterPro" id="IPR001387">
    <property type="entry name" value="Cro/C1-type_HTH"/>
</dbReference>
<evidence type="ECO:0000256" key="1">
    <source>
        <dbReference type="ARBA" id="ARBA00023125"/>
    </source>
</evidence>
<dbReference type="InterPro" id="IPR011051">
    <property type="entry name" value="RmlC_Cupin_sf"/>
</dbReference>
<dbReference type="SMART" id="SM00530">
    <property type="entry name" value="HTH_XRE"/>
    <property type="match status" value="1"/>
</dbReference>
<dbReference type="SUPFAM" id="SSF51182">
    <property type="entry name" value="RmlC-like cupins"/>
    <property type="match status" value="1"/>
</dbReference>
<dbReference type="CDD" id="cd00093">
    <property type="entry name" value="HTH_XRE"/>
    <property type="match status" value="1"/>
</dbReference>
<name>A0ABT6ZCW3_9MICO</name>
<dbReference type="InterPro" id="IPR013096">
    <property type="entry name" value="Cupin_2"/>
</dbReference>
<proteinExistence type="predicted"/>
<feature type="domain" description="HTH cro/C1-type" evidence="2">
    <location>
        <begin position="11"/>
        <end position="65"/>
    </location>
</feature>
<evidence type="ECO:0000313" key="4">
    <source>
        <dbReference type="Proteomes" id="UP001321481"/>
    </source>
</evidence>
<dbReference type="PROSITE" id="PS50943">
    <property type="entry name" value="HTH_CROC1"/>
    <property type="match status" value="1"/>
</dbReference>
<dbReference type="Proteomes" id="UP001321481">
    <property type="component" value="Unassembled WGS sequence"/>
</dbReference>
<dbReference type="Gene3D" id="1.10.260.40">
    <property type="entry name" value="lambda repressor-like DNA-binding domains"/>
    <property type="match status" value="1"/>
</dbReference>
<dbReference type="InterPro" id="IPR014710">
    <property type="entry name" value="RmlC-like_jellyroll"/>
</dbReference>
<dbReference type="Pfam" id="PF07883">
    <property type="entry name" value="Cupin_2"/>
    <property type="match status" value="1"/>
</dbReference>
<dbReference type="InterPro" id="IPR050807">
    <property type="entry name" value="TransReg_Diox_bact_type"/>
</dbReference>
<dbReference type="SUPFAM" id="SSF47413">
    <property type="entry name" value="lambda repressor-like DNA-binding domains"/>
    <property type="match status" value="1"/>
</dbReference>
<dbReference type="RefSeq" id="WP_283715503.1">
    <property type="nucleotide sequence ID" value="NZ_JASJND010000004.1"/>
</dbReference>
<dbReference type="PANTHER" id="PTHR46797:SF1">
    <property type="entry name" value="METHYLPHOSPHONATE SYNTHASE"/>
    <property type="match status" value="1"/>
</dbReference>
<protein>
    <submittedName>
        <fullName evidence="3">XRE family transcriptional regulator</fullName>
    </submittedName>
</protein>
<reference evidence="3 4" key="1">
    <citation type="submission" date="2023-05" db="EMBL/GenBank/DDBJ databases">
        <title>Microbacterium dauci sp.nov., Isolated from Carrot Rhizosphere Soil.</title>
        <authorList>
            <person name="Xiao Z."/>
            <person name="Zheng J."/>
        </authorList>
    </citation>
    <scope>NUCLEOTIDE SEQUENCE [LARGE SCALE GENOMIC DNA]</scope>
    <source>
        <strain evidence="3 4">LX3-4</strain>
    </source>
</reference>
<dbReference type="Gene3D" id="2.60.120.10">
    <property type="entry name" value="Jelly Rolls"/>
    <property type="match status" value="1"/>
</dbReference>
<organism evidence="3 4">
    <name type="scientific">Microbacterium dauci</name>
    <dbReference type="NCBI Taxonomy" id="3048008"/>
    <lineage>
        <taxon>Bacteria</taxon>
        <taxon>Bacillati</taxon>
        <taxon>Actinomycetota</taxon>
        <taxon>Actinomycetes</taxon>
        <taxon>Micrococcales</taxon>
        <taxon>Microbacteriaceae</taxon>
        <taxon>Microbacterium</taxon>
    </lineage>
</organism>
<dbReference type="EMBL" id="JASJND010000004">
    <property type="protein sequence ID" value="MDJ1113973.1"/>
    <property type="molecule type" value="Genomic_DNA"/>
</dbReference>
<keyword evidence="1" id="KW-0238">DNA-binding</keyword>
<keyword evidence="4" id="KW-1185">Reference proteome</keyword>
<accession>A0ABT6ZCW3</accession>
<gene>
    <name evidence="3" type="ORF">QNI14_05865</name>
</gene>
<comment type="caution">
    <text evidence="3">The sequence shown here is derived from an EMBL/GenBank/DDBJ whole genome shotgun (WGS) entry which is preliminary data.</text>
</comment>
<dbReference type="PANTHER" id="PTHR46797">
    <property type="entry name" value="HTH-TYPE TRANSCRIPTIONAL REGULATOR"/>
    <property type="match status" value="1"/>
</dbReference>
<dbReference type="CDD" id="cd02209">
    <property type="entry name" value="cupin_XRE_C"/>
    <property type="match status" value="1"/>
</dbReference>
<dbReference type="Pfam" id="PF13560">
    <property type="entry name" value="HTH_31"/>
    <property type="match status" value="1"/>
</dbReference>
<dbReference type="InterPro" id="IPR010982">
    <property type="entry name" value="Lambda_DNA-bd_dom_sf"/>
</dbReference>
<sequence length="201" mass="20891">MADDAQIGARLRRVRQAQGRSLASVAQEMGISSSALSQIETGAMQPSVNRLIELVGVLGVPVSTIFDDVDVFAPQVNPHADATEPLPGVLVAQGPAEPAALGQGVTYRRLTPGALAGADWFESVYPPGSSSSADGAMLVHAGHESGHVTRGRLTFEFDDGAVTLDVGGSLSFDARRPHRVVNDTTEVAVAIWLTVGAGEHS</sequence>